<evidence type="ECO:0000259" key="6">
    <source>
        <dbReference type="SMART" id="SM00245"/>
    </source>
</evidence>
<feature type="domain" description="Tail specific protease" evidence="6">
    <location>
        <begin position="152"/>
        <end position="348"/>
    </location>
</feature>
<dbReference type="CDD" id="cd07560">
    <property type="entry name" value="Peptidase_S41_CPP"/>
    <property type="match status" value="1"/>
</dbReference>
<protein>
    <submittedName>
        <fullName evidence="7">Carboxy-terminal processing protease CtpB</fullName>
        <ecNumber evidence="7">3.4.21.102</ecNumber>
    </submittedName>
</protein>
<proteinExistence type="inferred from homology"/>
<dbReference type="InterPro" id="IPR036034">
    <property type="entry name" value="PDZ_sf"/>
</dbReference>
<evidence type="ECO:0000313" key="8">
    <source>
        <dbReference type="Proteomes" id="UP000262142"/>
    </source>
</evidence>
<evidence type="ECO:0000256" key="2">
    <source>
        <dbReference type="ARBA" id="ARBA00022670"/>
    </source>
</evidence>
<dbReference type="InterPro" id="IPR029045">
    <property type="entry name" value="ClpP/crotonase-like_dom_sf"/>
</dbReference>
<keyword evidence="2 5" id="KW-0645">Protease</keyword>
<evidence type="ECO:0000256" key="5">
    <source>
        <dbReference type="RuleBase" id="RU004404"/>
    </source>
</evidence>
<accession>A0A383TUT2</accession>
<dbReference type="Pfam" id="PF03572">
    <property type="entry name" value="Peptidase_S41"/>
    <property type="match status" value="1"/>
</dbReference>
<gene>
    <name evidence="7" type="primary">ctpB</name>
    <name evidence="7" type="ORF">SAMEA104719789_00010</name>
</gene>
<dbReference type="InterPro" id="IPR001478">
    <property type="entry name" value="PDZ"/>
</dbReference>
<name>A0A383TUT2_9FLAO</name>
<evidence type="ECO:0000256" key="1">
    <source>
        <dbReference type="ARBA" id="ARBA00009179"/>
    </source>
</evidence>
<reference evidence="7 8" key="1">
    <citation type="submission" date="2018-09" db="EMBL/GenBank/DDBJ databases">
        <authorList>
            <consortium name="Pathogen Informatics"/>
        </authorList>
    </citation>
    <scope>NUCLEOTIDE SEQUENCE [LARGE SCALE GENOMIC DNA]</scope>
    <source>
        <strain evidence="7 8">OH-22767</strain>
    </source>
</reference>
<dbReference type="AlphaFoldDB" id="A0A383TUT2"/>
<dbReference type="PANTHER" id="PTHR32060">
    <property type="entry name" value="TAIL-SPECIFIC PROTEASE"/>
    <property type="match status" value="1"/>
</dbReference>
<dbReference type="Proteomes" id="UP000262142">
    <property type="component" value="Unassembled WGS sequence"/>
</dbReference>
<comment type="similarity">
    <text evidence="1 5">Belongs to the peptidase S41A family.</text>
</comment>
<dbReference type="GO" id="GO:0006508">
    <property type="term" value="P:proteolysis"/>
    <property type="evidence" value="ECO:0007669"/>
    <property type="project" value="UniProtKB-KW"/>
</dbReference>
<dbReference type="EC" id="3.4.21.102" evidence="7"/>
<dbReference type="SUPFAM" id="SSF52096">
    <property type="entry name" value="ClpP/crotonase"/>
    <property type="match status" value="1"/>
</dbReference>
<sequence length="514" mass="59035">MILLILLGYHLGKNYDIAIDENDDYIAISYSINEQKMRRLMNLIEHQYVDDLDTDSLVDRTIDFIMENLDPHSMYIPKHNSAGNLQSQNGRYQGIGVEFYSPKDTAVIIRILSNSPNKDKLFFGDRLLAINQKNVIEQNVDSIPAYIESNPEKNIELKILRGGEILKVNVDRGTISSPSVVDFYMIDDRVGYIKLIRFVDSSYDEFHQAILALKKQGMKSLIFDLRGNAGGLMSVAEKITDEFLREDQLIVFTQDKSGKRSYRYATAEGDFEQMPLYILVDESSASASEIVAGAIQDQDAGTIIGRRTYGKGLVQKEISLGDGSKVRLTTAHYFTPTGRSIQKPYAINSEEYKKDISNRFMRGEFFSLDSIKKIDSLKFKTPKGKIVYGGGGIIPDVFIPLDTLRLKYLVYTQEFEQALNYFIFKNLDENLSKFKKIKKEHFIIFYNADDLALKFIQESSTVKHPFEPKDKDYLATYIKARMAEMLYDQETFYRVWRHQDEIINKAYEIAHGME</sequence>
<dbReference type="EMBL" id="UNSC01000001">
    <property type="protein sequence ID" value="SZD70919.1"/>
    <property type="molecule type" value="Genomic_DNA"/>
</dbReference>
<dbReference type="Gene3D" id="3.90.226.10">
    <property type="entry name" value="2-enoyl-CoA Hydratase, Chain A, domain 1"/>
    <property type="match status" value="1"/>
</dbReference>
<dbReference type="Pfam" id="PF13180">
    <property type="entry name" value="PDZ_2"/>
    <property type="match status" value="1"/>
</dbReference>
<keyword evidence="4 5" id="KW-0720">Serine protease</keyword>
<dbReference type="PANTHER" id="PTHR32060:SF30">
    <property type="entry name" value="CARBOXY-TERMINAL PROCESSING PROTEASE CTPA"/>
    <property type="match status" value="1"/>
</dbReference>
<dbReference type="GO" id="GO:0007165">
    <property type="term" value="P:signal transduction"/>
    <property type="evidence" value="ECO:0007669"/>
    <property type="project" value="TreeGrafter"/>
</dbReference>
<keyword evidence="8" id="KW-1185">Reference proteome</keyword>
<dbReference type="InterPro" id="IPR004447">
    <property type="entry name" value="Peptidase_S41A"/>
</dbReference>
<dbReference type="NCBIfam" id="TIGR00225">
    <property type="entry name" value="prc"/>
    <property type="match status" value="1"/>
</dbReference>
<dbReference type="GO" id="GO:0030288">
    <property type="term" value="C:outer membrane-bounded periplasmic space"/>
    <property type="evidence" value="ECO:0007669"/>
    <property type="project" value="TreeGrafter"/>
</dbReference>
<dbReference type="SUPFAM" id="SSF50156">
    <property type="entry name" value="PDZ domain-like"/>
    <property type="match status" value="1"/>
</dbReference>
<dbReference type="Gene3D" id="2.30.42.10">
    <property type="match status" value="1"/>
</dbReference>
<evidence type="ECO:0000256" key="4">
    <source>
        <dbReference type="ARBA" id="ARBA00022825"/>
    </source>
</evidence>
<dbReference type="GO" id="GO:0004252">
    <property type="term" value="F:serine-type endopeptidase activity"/>
    <property type="evidence" value="ECO:0007669"/>
    <property type="project" value="UniProtKB-EC"/>
</dbReference>
<dbReference type="InterPro" id="IPR005151">
    <property type="entry name" value="Tail-specific_protease"/>
</dbReference>
<evidence type="ECO:0000256" key="3">
    <source>
        <dbReference type="ARBA" id="ARBA00022801"/>
    </source>
</evidence>
<keyword evidence="3 5" id="KW-0378">Hydrolase</keyword>
<dbReference type="SMART" id="SM00245">
    <property type="entry name" value="TSPc"/>
    <property type="match status" value="1"/>
</dbReference>
<dbReference type="Gene3D" id="3.30.750.44">
    <property type="match status" value="1"/>
</dbReference>
<organism evidence="7 8">
    <name type="scientific">Candidatus Ornithobacterium hominis</name>
    <dbReference type="NCBI Taxonomy" id="2497989"/>
    <lineage>
        <taxon>Bacteria</taxon>
        <taxon>Pseudomonadati</taxon>
        <taxon>Bacteroidota</taxon>
        <taxon>Flavobacteriia</taxon>
        <taxon>Flavobacteriales</taxon>
        <taxon>Weeksellaceae</taxon>
        <taxon>Ornithobacterium</taxon>
    </lineage>
</organism>
<evidence type="ECO:0000313" key="7">
    <source>
        <dbReference type="EMBL" id="SZD70919.1"/>
    </source>
</evidence>